<dbReference type="SUPFAM" id="SSF55120">
    <property type="entry name" value="Pseudouridine synthase"/>
    <property type="match status" value="1"/>
</dbReference>
<dbReference type="InterPro" id="IPR020097">
    <property type="entry name" value="PsdUridine_synth_TruA_a/b_dom"/>
</dbReference>
<feature type="domain" description="Pseudouridine synthase I TruA alpha/beta" evidence="8">
    <location>
        <begin position="143"/>
        <end position="243"/>
    </location>
</feature>
<dbReference type="EMBL" id="JRYO01000121">
    <property type="protein sequence ID" value="KHE92522.1"/>
    <property type="molecule type" value="Genomic_DNA"/>
</dbReference>
<proteinExistence type="inferred from homology"/>
<evidence type="ECO:0000256" key="3">
    <source>
        <dbReference type="ARBA" id="ARBA00023235"/>
    </source>
</evidence>
<dbReference type="NCBIfam" id="TIGR00071">
    <property type="entry name" value="hisT_truA"/>
    <property type="match status" value="1"/>
</dbReference>
<dbReference type="InterPro" id="IPR020103">
    <property type="entry name" value="PsdUridine_synth_cat_dom_sf"/>
</dbReference>
<comment type="function">
    <text evidence="4">Formation of pseudouridine at positions 38, 39 and 40 in the anticodon stem and loop of transfer RNAs.</text>
</comment>
<evidence type="ECO:0000256" key="5">
    <source>
        <dbReference type="PIRSR" id="PIRSR001430-1"/>
    </source>
</evidence>
<feature type="active site" description="Nucleophile" evidence="4 5">
    <location>
        <position position="52"/>
    </location>
</feature>
<evidence type="ECO:0000256" key="2">
    <source>
        <dbReference type="ARBA" id="ARBA00022694"/>
    </source>
</evidence>
<dbReference type="InterPro" id="IPR001406">
    <property type="entry name" value="PsdUridine_synth_TruA"/>
</dbReference>
<evidence type="ECO:0000259" key="8">
    <source>
        <dbReference type="Pfam" id="PF01416"/>
    </source>
</evidence>
<reference evidence="9 10" key="1">
    <citation type="submission" date="2014-10" db="EMBL/GenBank/DDBJ databases">
        <title>Draft genome of anammox bacterium scalindua brodae, obtained using differential coverage binning of sequence data from two enrichment reactors.</title>
        <authorList>
            <person name="Speth D.R."/>
            <person name="Russ L."/>
            <person name="Kartal B."/>
            <person name="Op den Camp H.J."/>
            <person name="Dutilh B.E."/>
            <person name="Jetten M.S."/>
        </authorList>
    </citation>
    <scope>NUCLEOTIDE SEQUENCE [LARGE SCALE GENOMIC DNA]</scope>
    <source>
        <strain evidence="9">RU1</strain>
    </source>
</reference>
<dbReference type="HAMAP" id="MF_00171">
    <property type="entry name" value="TruA"/>
    <property type="match status" value="1"/>
</dbReference>
<dbReference type="AlphaFoldDB" id="A0A0B0EHH7"/>
<dbReference type="Pfam" id="PF01416">
    <property type="entry name" value="PseudoU_synth_1"/>
    <property type="match status" value="2"/>
</dbReference>
<sequence length="243" mass="27082">MNNIKLVIEYDGTNYVGWQQQKNGITIHGKLSEAIERVVNEEVALQGSGRTDAGTHAVGQVANFKTRSNIPVYNLVQAINSYLPKDIVVKSAKKVPEKFHSRYSAKSKIYCYTILNSNIRNAIGRNYCLHYSTPLDIEKMQKASKVLMGKHDFSTFKSKSEVLSSVRTIMKLEIKKKGNFLMFTVEADGFLYKMVRSIVGTLLEVGKGKMTISEFNNIVKSGTRAKAGNTVAANGLCLLKVKY</sequence>
<dbReference type="PIRSF" id="PIRSF001430">
    <property type="entry name" value="tRNA_psdUrid_synth"/>
    <property type="match status" value="1"/>
</dbReference>
<dbReference type="InterPro" id="IPR020095">
    <property type="entry name" value="PsdUridine_synth_TruA_C"/>
</dbReference>
<evidence type="ECO:0000313" key="9">
    <source>
        <dbReference type="EMBL" id="KHE92522.1"/>
    </source>
</evidence>
<comment type="subunit">
    <text evidence="4">Homodimer.</text>
</comment>
<dbReference type="EC" id="5.4.99.12" evidence="4"/>
<dbReference type="eggNOG" id="COG0101">
    <property type="taxonomic scope" value="Bacteria"/>
</dbReference>
<feature type="binding site" evidence="4 6">
    <location>
        <position position="110"/>
    </location>
    <ligand>
        <name>substrate</name>
    </ligand>
</feature>
<dbReference type="Gene3D" id="3.30.70.660">
    <property type="entry name" value="Pseudouridine synthase I, catalytic domain, C-terminal subdomain"/>
    <property type="match status" value="1"/>
</dbReference>
<organism evidence="9 10">
    <name type="scientific">Candidatus Scalindua brodae</name>
    <dbReference type="NCBI Taxonomy" id="237368"/>
    <lineage>
        <taxon>Bacteria</taxon>
        <taxon>Pseudomonadati</taxon>
        <taxon>Planctomycetota</taxon>
        <taxon>Candidatus Brocadiia</taxon>
        <taxon>Candidatus Brocadiales</taxon>
        <taxon>Candidatus Scalinduaceae</taxon>
        <taxon>Candidatus Scalindua</taxon>
    </lineage>
</organism>
<keyword evidence="2 4" id="KW-0819">tRNA processing</keyword>
<evidence type="ECO:0000256" key="4">
    <source>
        <dbReference type="HAMAP-Rule" id="MF_00171"/>
    </source>
</evidence>
<keyword evidence="9" id="KW-0456">Lyase</keyword>
<dbReference type="GO" id="GO:0003723">
    <property type="term" value="F:RNA binding"/>
    <property type="evidence" value="ECO:0007669"/>
    <property type="project" value="InterPro"/>
</dbReference>
<keyword evidence="3 4" id="KW-0413">Isomerase</keyword>
<evidence type="ECO:0000313" key="10">
    <source>
        <dbReference type="Proteomes" id="UP000030652"/>
    </source>
</evidence>
<accession>A0A0B0EHH7</accession>
<dbReference type="GO" id="GO:0160147">
    <property type="term" value="F:tRNA pseudouridine(38-40) synthase activity"/>
    <property type="evidence" value="ECO:0007669"/>
    <property type="project" value="UniProtKB-EC"/>
</dbReference>
<dbReference type="GO" id="GO:0031119">
    <property type="term" value="P:tRNA pseudouridine synthesis"/>
    <property type="evidence" value="ECO:0007669"/>
    <property type="project" value="UniProtKB-UniRule"/>
</dbReference>
<gene>
    <name evidence="4 9" type="primary">truA</name>
    <name evidence="9" type="ORF">SCABRO_01733</name>
</gene>
<comment type="caution">
    <text evidence="9">The sequence shown here is derived from an EMBL/GenBank/DDBJ whole genome shotgun (WGS) entry which is preliminary data.</text>
</comment>
<evidence type="ECO:0000256" key="7">
    <source>
        <dbReference type="RuleBase" id="RU003792"/>
    </source>
</evidence>
<dbReference type="PATRIC" id="fig|237368.3.peg.1887"/>
<name>A0A0B0EHH7_9BACT</name>
<comment type="similarity">
    <text evidence="1 4 7">Belongs to the tRNA pseudouridine synthase TruA family.</text>
</comment>
<dbReference type="GO" id="GO:0016829">
    <property type="term" value="F:lyase activity"/>
    <property type="evidence" value="ECO:0007669"/>
    <property type="project" value="UniProtKB-KW"/>
</dbReference>
<dbReference type="FunFam" id="3.30.70.580:FF:000001">
    <property type="entry name" value="tRNA pseudouridine synthase A"/>
    <property type="match status" value="1"/>
</dbReference>
<dbReference type="CDD" id="cd02570">
    <property type="entry name" value="PseudoU_synth_EcTruA"/>
    <property type="match status" value="1"/>
</dbReference>
<comment type="catalytic activity">
    <reaction evidence="4 7">
        <text>uridine(38/39/40) in tRNA = pseudouridine(38/39/40) in tRNA</text>
        <dbReference type="Rhea" id="RHEA:22376"/>
        <dbReference type="Rhea" id="RHEA-COMP:10085"/>
        <dbReference type="Rhea" id="RHEA-COMP:10087"/>
        <dbReference type="ChEBI" id="CHEBI:65314"/>
        <dbReference type="ChEBI" id="CHEBI:65315"/>
        <dbReference type="EC" id="5.4.99.12"/>
    </reaction>
</comment>
<protein>
    <recommendedName>
        <fullName evidence="4">tRNA pseudouridine synthase A</fullName>
        <ecNumber evidence="4">5.4.99.12</ecNumber>
    </recommendedName>
    <alternativeName>
        <fullName evidence="4">tRNA pseudouridine(38-40) synthase</fullName>
    </alternativeName>
    <alternativeName>
        <fullName evidence="4">tRNA pseudouridylate synthase I</fullName>
    </alternativeName>
    <alternativeName>
        <fullName evidence="4">tRNA-uridine isomerase I</fullName>
    </alternativeName>
</protein>
<feature type="domain" description="Pseudouridine synthase I TruA alpha/beta" evidence="8">
    <location>
        <begin position="8"/>
        <end position="104"/>
    </location>
</feature>
<dbReference type="PANTHER" id="PTHR11142">
    <property type="entry name" value="PSEUDOURIDYLATE SYNTHASE"/>
    <property type="match status" value="1"/>
</dbReference>
<dbReference type="Proteomes" id="UP000030652">
    <property type="component" value="Unassembled WGS sequence"/>
</dbReference>
<dbReference type="PANTHER" id="PTHR11142:SF0">
    <property type="entry name" value="TRNA PSEUDOURIDINE SYNTHASE-LIKE 1"/>
    <property type="match status" value="1"/>
</dbReference>
<dbReference type="InterPro" id="IPR020094">
    <property type="entry name" value="TruA/RsuA/RluB/E/F_N"/>
</dbReference>
<comment type="caution">
    <text evidence="4">Lacks conserved residue(s) required for the propagation of feature annotation.</text>
</comment>
<evidence type="ECO:0000256" key="1">
    <source>
        <dbReference type="ARBA" id="ARBA00009375"/>
    </source>
</evidence>
<evidence type="ECO:0000256" key="6">
    <source>
        <dbReference type="PIRSR" id="PIRSR001430-2"/>
    </source>
</evidence>
<dbReference type="Gene3D" id="3.30.70.580">
    <property type="entry name" value="Pseudouridine synthase I, catalytic domain, N-terminal subdomain"/>
    <property type="match status" value="1"/>
</dbReference>